<dbReference type="OrthoDB" id="2020180at2759"/>
<dbReference type="Proteomes" id="UP000604825">
    <property type="component" value="Unassembled WGS sequence"/>
</dbReference>
<evidence type="ECO:0000313" key="3">
    <source>
        <dbReference type="Proteomes" id="UP000604825"/>
    </source>
</evidence>
<evidence type="ECO:0000313" key="2">
    <source>
        <dbReference type="EMBL" id="CAD6252148.1"/>
    </source>
</evidence>
<dbReference type="EMBL" id="CAJGYO010000008">
    <property type="protein sequence ID" value="CAD6252148.1"/>
    <property type="molecule type" value="Genomic_DNA"/>
</dbReference>
<sequence length="97" mass="10510">MNSSDDNVVVEKTVVMLENEVVSTPPVILHSGRNTAKEASGDDRTEKPSPELEYIAIRAPLSPVILSEAETPVTNGSDDQGSSYESSTKRPNIALYY</sequence>
<reference evidence="2" key="1">
    <citation type="submission" date="2020-10" db="EMBL/GenBank/DDBJ databases">
        <authorList>
            <person name="Han B."/>
            <person name="Lu T."/>
            <person name="Zhao Q."/>
            <person name="Huang X."/>
            <person name="Zhao Y."/>
        </authorList>
    </citation>
    <scope>NUCLEOTIDE SEQUENCE</scope>
</reference>
<comment type="caution">
    <text evidence="2">The sequence shown here is derived from an EMBL/GenBank/DDBJ whole genome shotgun (WGS) entry which is preliminary data.</text>
</comment>
<name>A0A811Q8A7_9POAL</name>
<feature type="compositionally biased region" description="Polar residues" evidence="1">
    <location>
        <begin position="72"/>
        <end position="90"/>
    </location>
</feature>
<feature type="region of interest" description="Disordered" evidence="1">
    <location>
        <begin position="26"/>
        <end position="49"/>
    </location>
</feature>
<feature type="compositionally biased region" description="Basic and acidic residues" evidence="1">
    <location>
        <begin position="35"/>
        <end position="49"/>
    </location>
</feature>
<gene>
    <name evidence="2" type="ORF">NCGR_LOCUS35875</name>
</gene>
<proteinExistence type="predicted"/>
<accession>A0A811Q8A7</accession>
<evidence type="ECO:0000256" key="1">
    <source>
        <dbReference type="SAM" id="MobiDB-lite"/>
    </source>
</evidence>
<feature type="region of interest" description="Disordered" evidence="1">
    <location>
        <begin position="67"/>
        <end position="97"/>
    </location>
</feature>
<organism evidence="2 3">
    <name type="scientific">Miscanthus lutarioriparius</name>
    <dbReference type="NCBI Taxonomy" id="422564"/>
    <lineage>
        <taxon>Eukaryota</taxon>
        <taxon>Viridiplantae</taxon>
        <taxon>Streptophyta</taxon>
        <taxon>Embryophyta</taxon>
        <taxon>Tracheophyta</taxon>
        <taxon>Spermatophyta</taxon>
        <taxon>Magnoliopsida</taxon>
        <taxon>Liliopsida</taxon>
        <taxon>Poales</taxon>
        <taxon>Poaceae</taxon>
        <taxon>PACMAD clade</taxon>
        <taxon>Panicoideae</taxon>
        <taxon>Andropogonodae</taxon>
        <taxon>Andropogoneae</taxon>
        <taxon>Saccharinae</taxon>
        <taxon>Miscanthus</taxon>
    </lineage>
</organism>
<protein>
    <submittedName>
        <fullName evidence="2">Uncharacterized protein</fullName>
    </submittedName>
</protein>
<dbReference type="AlphaFoldDB" id="A0A811Q8A7"/>
<keyword evidence="3" id="KW-1185">Reference proteome</keyword>